<feature type="binding site" evidence="13 15">
    <location>
        <begin position="348"/>
        <end position="351"/>
    </location>
    <ligand>
        <name>ATP</name>
        <dbReference type="ChEBI" id="CHEBI:30616"/>
    </ligand>
</feature>
<dbReference type="GO" id="GO:0006096">
    <property type="term" value="P:glycolytic process"/>
    <property type="evidence" value="ECO:0007669"/>
    <property type="project" value="UniProtKB-UniRule"/>
</dbReference>
<evidence type="ECO:0000256" key="11">
    <source>
        <dbReference type="ARBA" id="ARBA00022840"/>
    </source>
</evidence>
<evidence type="ECO:0000256" key="6">
    <source>
        <dbReference type="ARBA" id="ARBA00016471"/>
    </source>
</evidence>
<dbReference type="EC" id="2.7.2.3" evidence="5 13"/>
<feature type="binding site" evidence="14">
    <location>
        <position position="36"/>
    </location>
    <ligand>
        <name>(2R)-3-phosphoglycerate</name>
        <dbReference type="ChEBI" id="CHEBI:58272"/>
    </ligand>
</feature>
<feature type="binding site" evidence="14">
    <location>
        <position position="152"/>
    </location>
    <ligand>
        <name>(2R)-3-phosphoglycerate</name>
        <dbReference type="ChEBI" id="CHEBI:58272"/>
    </ligand>
</feature>
<dbReference type="UniPathway" id="UPA00109">
    <property type="reaction ID" value="UER00185"/>
</dbReference>
<evidence type="ECO:0000256" key="8">
    <source>
        <dbReference type="ARBA" id="ARBA00022679"/>
    </source>
</evidence>
<dbReference type="GO" id="GO:0005524">
    <property type="term" value="F:ATP binding"/>
    <property type="evidence" value="ECO:0007669"/>
    <property type="project" value="UniProtKB-KW"/>
</dbReference>
<dbReference type="InterPro" id="IPR036043">
    <property type="entry name" value="Phosphoglycerate_kinase_sf"/>
</dbReference>
<organism evidence="17">
    <name type="scientific">uncultured Thermomicrobiales bacterium</name>
    <dbReference type="NCBI Taxonomy" id="1645740"/>
    <lineage>
        <taxon>Bacteria</taxon>
        <taxon>Pseudomonadati</taxon>
        <taxon>Thermomicrobiota</taxon>
        <taxon>Thermomicrobia</taxon>
        <taxon>Thermomicrobiales</taxon>
        <taxon>environmental samples</taxon>
    </lineage>
</organism>
<dbReference type="GO" id="GO:0005829">
    <property type="term" value="C:cytosol"/>
    <property type="evidence" value="ECO:0007669"/>
    <property type="project" value="TreeGrafter"/>
</dbReference>
<evidence type="ECO:0000256" key="15">
    <source>
        <dbReference type="PIRSR" id="PIRSR000724-2"/>
    </source>
</evidence>
<keyword evidence="12 13" id="KW-0324">Glycolysis</keyword>
<evidence type="ECO:0000256" key="10">
    <source>
        <dbReference type="ARBA" id="ARBA00022777"/>
    </source>
</evidence>
<keyword evidence="11 13" id="KW-0067">ATP-binding</keyword>
<dbReference type="Gene3D" id="3.40.50.1260">
    <property type="entry name" value="Phosphoglycerate kinase, N-terminal domain"/>
    <property type="match status" value="2"/>
</dbReference>
<evidence type="ECO:0000256" key="13">
    <source>
        <dbReference type="HAMAP-Rule" id="MF_00145"/>
    </source>
</evidence>
<dbReference type="PROSITE" id="PS00111">
    <property type="entry name" value="PGLYCERATE_KINASE"/>
    <property type="match status" value="1"/>
</dbReference>
<comment type="catalytic activity">
    <reaction evidence="1 13 16">
        <text>(2R)-3-phosphoglycerate + ATP = (2R)-3-phospho-glyceroyl phosphate + ADP</text>
        <dbReference type="Rhea" id="RHEA:14801"/>
        <dbReference type="ChEBI" id="CHEBI:30616"/>
        <dbReference type="ChEBI" id="CHEBI:57604"/>
        <dbReference type="ChEBI" id="CHEBI:58272"/>
        <dbReference type="ChEBI" id="CHEBI:456216"/>
        <dbReference type="EC" id="2.7.2.3"/>
    </reaction>
</comment>
<evidence type="ECO:0000256" key="16">
    <source>
        <dbReference type="RuleBase" id="RU000532"/>
    </source>
</evidence>
<comment type="subcellular location">
    <subcellularLocation>
        <location evidence="13">Cytoplasm</location>
    </subcellularLocation>
</comment>
<dbReference type="PIRSF" id="PIRSF000724">
    <property type="entry name" value="Pgk"/>
    <property type="match status" value="1"/>
</dbReference>
<feature type="binding site" evidence="13 14">
    <location>
        <begin position="59"/>
        <end position="62"/>
    </location>
    <ligand>
        <name>substrate</name>
    </ligand>
</feature>
<feature type="binding site" evidence="13">
    <location>
        <position position="36"/>
    </location>
    <ligand>
        <name>substrate</name>
    </ligand>
</feature>
<accession>A0A6J4TKD0</accession>
<dbReference type="GO" id="GO:0004618">
    <property type="term" value="F:phosphoglycerate kinase activity"/>
    <property type="evidence" value="ECO:0007669"/>
    <property type="project" value="UniProtKB-UniRule"/>
</dbReference>
<evidence type="ECO:0000256" key="14">
    <source>
        <dbReference type="PIRSR" id="PIRSR000724-1"/>
    </source>
</evidence>
<dbReference type="SUPFAM" id="SSF53748">
    <property type="entry name" value="Phosphoglycerate kinase"/>
    <property type="match status" value="1"/>
</dbReference>
<evidence type="ECO:0000256" key="9">
    <source>
        <dbReference type="ARBA" id="ARBA00022741"/>
    </source>
</evidence>
<reference evidence="17" key="1">
    <citation type="submission" date="2020-02" db="EMBL/GenBank/DDBJ databases">
        <authorList>
            <person name="Meier V. D."/>
        </authorList>
    </citation>
    <scope>NUCLEOTIDE SEQUENCE</scope>
    <source>
        <strain evidence="17">AVDCRST_MAG73</strain>
    </source>
</reference>
<evidence type="ECO:0000256" key="4">
    <source>
        <dbReference type="ARBA" id="ARBA00011245"/>
    </source>
</evidence>
<feature type="binding site" evidence="13">
    <location>
        <position position="119"/>
    </location>
    <ligand>
        <name>substrate</name>
    </ligand>
</feature>
<dbReference type="GO" id="GO:0043531">
    <property type="term" value="F:ADP binding"/>
    <property type="evidence" value="ECO:0007669"/>
    <property type="project" value="TreeGrafter"/>
</dbReference>
<dbReference type="HAMAP" id="MF_00145">
    <property type="entry name" value="Phosphoglyc_kinase"/>
    <property type="match status" value="1"/>
</dbReference>
<keyword evidence="7 13" id="KW-0963">Cytoplasm</keyword>
<keyword evidence="8 13" id="KW-0808">Transferase</keyword>
<evidence type="ECO:0000256" key="5">
    <source>
        <dbReference type="ARBA" id="ARBA00013061"/>
    </source>
</evidence>
<gene>
    <name evidence="13" type="primary">pgk</name>
    <name evidence="17" type="ORF">AVDCRST_MAG73-587</name>
</gene>
<keyword evidence="9 13" id="KW-0547">Nucleotide-binding</keyword>
<dbReference type="GO" id="GO:0006094">
    <property type="term" value="P:gluconeogenesis"/>
    <property type="evidence" value="ECO:0007669"/>
    <property type="project" value="TreeGrafter"/>
</dbReference>
<dbReference type="InterPro" id="IPR015824">
    <property type="entry name" value="Phosphoglycerate_kinase_N"/>
</dbReference>
<dbReference type="EMBL" id="CADCWE010000031">
    <property type="protein sequence ID" value="CAA9526195.1"/>
    <property type="molecule type" value="Genomic_DNA"/>
</dbReference>
<comment type="similarity">
    <text evidence="3 13 16">Belongs to the phosphoglycerate kinase family.</text>
</comment>
<sequence length="396" mass="40751">MLKQTVAAADVAGKRVLLRVDFNVPLDGGAISDDTRIRAALPTIRLLRERGARVVLISHLGRPKGRRTDTLSLRPIAARVSELLGGVPVRFIDQVVGEVAESAAAGLADGDVLLLENLRFEHGEERNDPDLAQALARLGDIFVNDAFGAAHRAHASTSGVTAYLPAYAGLLLEAEVAALGGLLDAPERPFVAILGGAKVSDKLAVIGNLLRKVDAILVGGGMANTFLLAQGHEIGSSLAERERVPEAIRLLDEANHYGVELALPSDLIVAPDLDAAGHAVAAAAIPADAAAFDIGPQTSGRFADRIVSARTVFWNGPMGVFEKPGFATGTITVAEAVAACTGFTVVGGGDSVAALELAGLADRVSHVSTGGGASLEFVEGKTLPGIAALLDADEGT</sequence>
<dbReference type="PANTHER" id="PTHR11406">
    <property type="entry name" value="PHOSPHOGLYCERATE KINASE"/>
    <property type="match status" value="1"/>
</dbReference>
<feature type="binding site" evidence="13">
    <location>
        <position position="152"/>
    </location>
    <ligand>
        <name>substrate</name>
    </ligand>
</feature>
<evidence type="ECO:0000256" key="3">
    <source>
        <dbReference type="ARBA" id="ARBA00008982"/>
    </source>
</evidence>
<dbReference type="AlphaFoldDB" id="A0A6J4TKD0"/>
<dbReference type="FunFam" id="3.40.50.1260:FF:000031">
    <property type="entry name" value="Phosphoglycerate kinase 1"/>
    <property type="match status" value="1"/>
</dbReference>
<evidence type="ECO:0000256" key="7">
    <source>
        <dbReference type="ARBA" id="ARBA00022490"/>
    </source>
</evidence>
<dbReference type="InterPro" id="IPR001576">
    <property type="entry name" value="Phosphoglycerate_kinase"/>
</dbReference>
<feature type="binding site" evidence="13 15">
    <location>
        <position position="202"/>
    </location>
    <ligand>
        <name>ATP</name>
        <dbReference type="ChEBI" id="CHEBI:30616"/>
    </ligand>
</feature>
<keyword evidence="10 13" id="KW-0418">Kinase</keyword>
<evidence type="ECO:0000313" key="17">
    <source>
        <dbReference type="EMBL" id="CAA9526195.1"/>
    </source>
</evidence>
<feature type="binding site" evidence="14">
    <location>
        <position position="119"/>
    </location>
    <ligand>
        <name>(2R)-3-phosphoglycerate</name>
        <dbReference type="ChEBI" id="CHEBI:58272"/>
    </ligand>
</feature>
<dbReference type="FunFam" id="3.40.50.1260:FF:000006">
    <property type="entry name" value="Phosphoglycerate kinase"/>
    <property type="match status" value="1"/>
</dbReference>
<dbReference type="InterPro" id="IPR015911">
    <property type="entry name" value="Phosphoglycerate_kinase_CS"/>
</dbReference>
<feature type="binding site" evidence="13 14">
    <location>
        <begin position="21"/>
        <end position="23"/>
    </location>
    <ligand>
        <name>substrate</name>
    </ligand>
</feature>
<name>A0A6J4TKD0_9BACT</name>
<comment type="pathway">
    <text evidence="2 13">Carbohydrate degradation; glycolysis; pyruvate from D-glyceraldehyde 3-phosphate: step 2/5.</text>
</comment>
<dbReference type="PANTHER" id="PTHR11406:SF23">
    <property type="entry name" value="PHOSPHOGLYCERATE KINASE 1, CHLOROPLASTIC-RELATED"/>
    <property type="match status" value="1"/>
</dbReference>
<dbReference type="PRINTS" id="PR00477">
    <property type="entry name" value="PHGLYCKINASE"/>
</dbReference>
<comment type="subunit">
    <text evidence="4 13">Monomer.</text>
</comment>
<evidence type="ECO:0000256" key="2">
    <source>
        <dbReference type="ARBA" id="ARBA00004838"/>
    </source>
</evidence>
<proteinExistence type="inferred from homology"/>
<feature type="binding site" evidence="13 15">
    <location>
        <position position="322"/>
    </location>
    <ligand>
        <name>ATP</name>
        <dbReference type="ChEBI" id="CHEBI:30616"/>
    </ligand>
</feature>
<comment type="caution">
    <text evidence="13">Lacks conserved residue(s) required for the propagation of feature annotation.</text>
</comment>
<evidence type="ECO:0000256" key="12">
    <source>
        <dbReference type="ARBA" id="ARBA00023152"/>
    </source>
</evidence>
<evidence type="ECO:0000256" key="1">
    <source>
        <dbReference type="ARBA" id="ARBA00000642"/>
    </source>
</evidence>
<dbReference type="Pfam" id="PF00162">
    <property type="entry name" value="PGK"/>
    <property type="match status" value="1"/>
</dbReference>
<protein>
    <recommendedName>
        <fullName evidence="6 13">Phosphoglycerate kinase</fullName>
        <ecNumber evidence="5 13">2.7.2.3</ecNumber>
    </recommendedName>
</protein>